<dbReference type="InterPro" id="IPR000601">
    <property type="entry name" value="PKD_dom"/>
</dbReference>
<sequence>MKSIITTIILWATALALAHASCPGCATNLPQGLPTDTIFLTAAPDGQAGAYYAEDLSFRMPKTTTPVNASDPETPAGLPISTITITSVTNVPPGLEWEASQLEFEVDNETDGCVRFCGTPLIPGYYEVQVLIEAQVLFATRSSSIRVPILILPGQAVAEGFTIDNVSGCGSVTASFTNNLPSGGQEGYSYEWNFGNGQAATSENPPAQEYDVPGIYNISYQAIIDTFGHLLTQVTVTEANCNDIFGGAPDLVLEIYNPEGTRIFSSPDIQNANLPVVYEPDIFLEPGTYTVRLIDDDQGLDGADDLCGEFLLTQNSSGLLTGGGSVISPVILHPVDTIRSFGQVEVFPVPAVPVLDGIPTGGLCEGDSLLLTSEPAFEMQWYRDSMALPGATFPELLVGESGSYQLQVANVFGCSAWSAALGMSFAPLPAFPVFENEQNLLTLLGSTPLPQWYSLQWWQDGSPLPGATEEAYCISESGTYELVLTDLSSGCSRSYAQAQTYDPDFPDCKPLTDVRAEDVAAPVLYPNPGRSAAGLYLRHAFEGELGLTVLDASGRRLSHTAFEQVSAGDLLLPFIPEAPGFYVLLLQPVQGPLYRLPFSLF</sequence>
<evidence type="ECO:0000256" key="1">
    <source>
        <dbReference type="SAM" id="SignalP"/>
    </source>
</evidence>
<dbReference type="PROSITE" id="PS50093">
    <property type="entry name" value="PKD"/>
    <property type="match status" value="1"/>
</dbReference>
<accession>A0A5C6RLZ6</accession>
<dbReference type="AlphaFoldDB" id="A0A5C6RLZ6"/>
<proteinExistence type="predicted"/>
<dbReference type="EMBL" id="VOOR01000016">
    <property type="protein sequence ID" value="TXB63421.1"/>
    <property type="molecule type" value="Genomic_DNA"/>
</dbReference>
<feature type="domain" description="PKD" evidence="2">
    <location>
        <begin position="159"/>
        <end position="222"/>
    </location>
</feature>
<dbReference type="InterPro" id="IPR013783">
    <property type="entry name" value="Ig-like_fold"/>
</dbReference>
<dbReference type="CDD" id="cd00146">
    <property type="entry name" value="PKD"/>
    <property type="match status" value="1"/>
</dbReference>
<keyword evidence="4" id="KW-1185">Reference proteome</keyword>
<evidence type="ECO:0000313" key="4">
    <source>
        <dbReference type="Proteomes" id="UP000321580"/>
    </source>
</evidence>
<dbReference type="SUPFAM" id="SSF49299">
    <property type="entry name" value="PKD domain"/>
    <property type="match status" value="1"/>
</dbReference>
<protein>
    <recommendedName>
        <fullName evidence="2">PKD domain-containing protein</fullName>
    </recommendedName>
</protein>
<dbReference type="InterPro" id="IPR035986">
    <property type="entry name" value="PKD_dom_sf"/>
</dbReference>
<feature type="signal peptide" evidence="1">
    <location>
        <begin position="1"/>
        <end position="26"/>
    </location>
</feature>
<feature type="chain" id="PRO_5022848583" description="PKD domain-containing protein" evidence="1">
    <location>
        <begin position="27"/>
        <end position="601"/>
    </location>
</feature>
<dbReference type="OrthoDB" id="9808897at2"/>
<keyword evidence="1" id="KW-0732">Signal</keyword>
<reference evidence="3 4" key="1">
    <citation type="submission" date="2019-08" db="EMBL/GenBank/DDBJ databases">
        <title>Genome of Phaeodactylibacter luteus.</title>
        <authorList>
            <person name="Bowman J.P."/>
        </authorList>
    </citation>
    <scope>NUCLEOTIDE SEQUENCE [LARGE SCALE GENOMIC DNA]</scope>
    <source>
        <strain evidence="3 4">KCTC 42180</strain>
    </source>
</reference>
<organism evidence="3 4">
    <name type="scientific">Phaeodactylibacter luteus</name>
    <dbReference type="NCBI Taxonomy" id="1564516"/>
    <lineage>
        <taxon>Bacteria</taxon>
        <taxon>Pseudomonadati</taxon>
        <taxon>Bacteroidota</taxon>
        <taxon>Saprospiria</taxon>
        <taxon>Saprospirales</taxon>
        <taxon>Haliscomenobacteraceae</taxon>
        <taxon>Phaeodactylibacter</taxon>
    </lineage>
</organism>
<dbReference type="Proteomes" id="UP000321580">
    <property type="component" value="Unassembled WGS sequence"/>
</dbReference>
<dbReference type="Gene3D" id="2.60.40.10">
    <property type="entry name" value="Immunoglobulins"/>
    <property type="match status" value="1"/>
</dbReference>
<gene>
    <name evidence="3" type="ORF">FRY97_09625</name>
</gene>
<name>A0A5C6RLZ6_9BACT</name>
<dbReference type="RefSeq" id="WP_147167255.1">
    <property type="nucleotide sequence ID" value="NZ_VOOR01000016.1"/>
</dbReference>
<evidence type="ECO:0000259" key="2">
    <source>
        <dbReference type="PROSITE" id="PS50093"/>
    </source>
</evidence>
<evidence type="ECO:0000313" key="3">
    <source>
        <dbReference type="EMBL" id="TXB63421.1"/>
    </source>
</evidence>
<comment type="caution">
    <text evidence="3">The sequence shown here is derived from an EMBL/GenBank/DDBJ whole genome shotgun (WGS) entry which is preliminary data.</text>
</comment>